<evidence type="ECO:0000256" key="2">
    <source>
        <dbReference type="ARBA" id="ARBA00022448"/>
    </source>
</evidence>
<dbReference type="Pfam" id="PF03081">
    <property type="entry name" value="Exo70_C"/>
    <property type="match status" value="2"/>
</dbReference>
<keyword evidence="9" id="KW-1185">Reference proteome</keyword>
<dbReference type="GO" id="GO:0000145">
    <property type="term" value="C:exocyst"/>
    <property type="evidence" value="ECO:0007669"/>
    <property type="project" value="InterPro"/>
</dbReference>
<dbReference type="InterPro" id="IPR016159">
    <property type="entry name" value="Cullin_repeat-like_dom_sf"/>
</dbReference>
<dbReference type="EMBL" id="JAEHOC010000001">
    <property type="protein sequence ID" value="KAG2446321.1"/>
    <property type="molecule type" value="Genomic_DNA"/>
</dbReference>
<dbReference type="SUPFAM" id="SSF74788">
    <property type="entry name" value="Cullin repeat-like"/>
    <property type="match status" value="1"/>
</dbReference>
<keyword evidence="5" id="KW-0175">Coiled coil</keyword>
<feature type="coiled-coil region" evidence="5">
    <location>
        <begin position="561"/>
        <end position="588"/>
    </location>
</feature>
<dbReference type="Pfam" id="PF20669">
    <property type="entry name" value="Exo70_N"/>
    <property type="match status" value="1"/>
</dbReference>
<sequence>MLSLAEHADQLSSAIQLRGNLAEESVLVLRALQDKLAELNAKLAPIHERATALTWAEDNITKAKLATDELLRHIDVTRKVEGVLRLGPGRSEEQLDVFLGAVGRLEEALEHLEANLVEAVTQPYEHAASVYERAMGDCEADFAGVLAAHGSARLPSAAWLADKAAPEHLRASIANPEMELLPPAAVARVSRLAEVMLRARHVACLDTYAQARSRALDMLLALVGLDPSALGLSGPGAGGGGRGGAGSGPSMSGGGLALQLQSADQLQRLVVGWATQLRVLLVGASAELALAQDVWQSPYDEVTFSETISRSLRLVLQVGKAVCEGRGAGRSPDRLFALLQMHQSLMELLPYLDDLLSPRERCTGLLNEAHLLGVMIGRAARQLFADFEESVGGRAGGGAGLSAADAAASKLTMLDGTVHPICATTLSFLKRLFTYPNALSLLFAPSGAGGGVSGGGAAEAAAAAAASASSSIMRILMRLLEALEAKARAYKSPALGSLFLMNNVHYMVWTVEQAAAADKQKASAAAAAKTSAAAAGAAAAAEAEADAEVASMEAEGQGTSVRARRRARRAAEAAAEAAEAEAAAAAAAHPDAAVPGGLAVLGRAWVERHKDIVEHYGAAYQDASWKPLAELLEAVVVTEADKEPSDPGRFKNWVKAKFAKINTLIEGLLKQQSSWTIPDAKLKNAVRKVIKQDVLPLYGEFWDRYTEVDFTTHADKYLRYPPEQLEHIIEHTLFEGRAAPPRAGGGAQGGGGLLSFSSPGSVKSGATGRVGKDGGGGGVAAFPPGVPASTQSRVSSKVGSVRR</sequence>
<evidence type="ECO:0000256" key="3">
    <source>
        <dbReference type="ARBA" id="ARBA00022483"/>
    </source>
</evidence>
<evidence type="ECO:0000256" key="6">
    <source>
        <dbReference type="SAM" id="MobiDB-lite"/>
    </source>
</evidence>
<dbReference type="PANTHER" id="PTHR12542">
    <property type="entry name" value="EXOCYST COMPLEX PROTEIN EXO70"/>
    <property type="match status" value="1"/>
</dbReference>
<feature type="compositionally biased region" description="Gly residues" evidence="6">
    <location>
        <begin position="743"/>
        <end position="753"/>
    </location>
</feature>
<dbReference type="PANTHER" id="PTHR12542:SF41">
    <property type="entry name" value="EXOCYST COMPLEX COMPONENT 7"/>
    <property type="match status" value="1"/>
</dbReference>
<comment type="similarity">
    <text evidence="1 4">Belongs to the EXO70 family.</text>
</comment>
<comment type="function">
    <text evidence="4">Component of the exocyst complex.</text>
</comment>
<dbReference type="Gene3D" id="1.20.1280.170">
    <property type="entry name" value="Exocyst complex component Exo70"/>
    <property type="match status" value="3"/>
</dbReference>
<evidence type="ECO:0000256" key="4">
    <source>
        <dbReference type="RuleBase" id="RU365026"/>
    </source>
</evidence>
<keyword evidence="3 4" id="KW-0268">Exocytosis</keyword>
<keyword evidence="4" id="KW-0653">Protein transport</keyword>
<dbReference type="InterPro" id="IPR046364">
    <property type="entry name" value="Exo70_C"/>
</dbReference>
<evidence type="ECO:0000259" key="7">
    <source>
        <dbReference type="Pfam" id="PF03081"/>
    </source>
</evidence>
<dbReference type="OrthoDB" id="1922221at2759"/>
<keyword evidence="2 4" id="KW-0813">Transport</keyword>
<gene>
    <name evidence="8" type="ORF">HXX76_000909</name>
</gene>
<feature type="coiled-coil region" evidence="5">
    <location>
        <begin position="22"/>
        <end position="49"/>
    </location>
</feature>
<feature type="domain" description="Exocyst complex subunit Exo70 C-terminal" evidence="7">
    <location>
        <begin position="282"/>
        <end position="513"/>
    </location>
</feature>
<evidence type="ECO:0000256" key="5">
    <source>
        <dbReference type="SAM" id="Coils"/>
    </source>
</evidence>
<evidence type="ECO:0000313" key="9">
    <source>
        <dbReference type="Proteomes" id="UP000650467"/>
    </source>
</evidence>
<dbReference type="GO" id="GO:0005546">
    <property type="term" value="F:phosphatidylinositol-4,5-bisphosphate binding"/>
    <property type="evidence" value="ECO:0007669"/>
    <property type="project" value="InterPro"/>
</dbReference>
<comment type="caution">
    <text evidence="8">The sequence shown here is derived from an EMBL/GenBank/DDBJ whole genome shotgun (WGS) entry which is preliminary data.</text>
</comment>
<feature type="compositionally biased region" description="Low complexity" evidence="6">
    <location>
        <begin position="792"/>
        <end position="803"/>
    </location>
</feature>
<name>A0A835WF94_CHLIN</name>
<proteinExistence type="inferred from homology"/>
<feature type="region of interest" description="Disordered" evidence="6">
    <location>
        <begin position="737"/>
        <end position="803"/>
    </location>
</feature>
<organism evidence="8 9">
    <name type="scientific">Chlamydomonas incerta</name>
    <dbReference type="NCBI Taxonomy" id="51695"/>
    <lineage>
        <taxon>Eukaryota</taxon>
        <taxon>Viridiplantae</taxon>
        <taxon>Chlorophyta</taxon>
        <taxon>core chlorophytes</taxon>
        <taxon>Chlorophyceae</taxon>
        <taxon>CS clade</taxon>
        <taxon>Chlamydomonadales</taxon>
        <taxon>Chlamydomonadaceae</taxon>
        <taxon>Chlamydomonas</taxon>
    </lineage>
</organism>
<dbReference type="Proteomes" id="UP000650467">
    <property type="component" value="Unassembled WGS sequence"/>
</dbReference>
<dbReference type="AlphaFoldDB" id="A0A835WF94"/>
<reference evidence="8" key="1">
    <citation type="journal article" date="2020" name="bioRxiv">
        <title>Comparative genomics of Chlamydomonas.</title>
        <authorList>
            <person name="Craig R.J."/>
            <person name="Hasan A.R."/>
            <person name="Ness R.W."/>
            <person name="Keightley P.D."/>
        </authorList>
    </citation>
    <scope>NUCLEOTIDE SEQUENCE</scope>
    <source>
        <strain evidence="8">SAG 7.73</strain>
    </source>
</reference>
<protein>
    <recommendedName>
        <fullName evidence="4">Exocyst subunit Exo70 family protein</fullName>
    </recommendedName>
</protein>
<feature type="domain" description="Exocyst complex subunit Exo70 C-terminal" evidence="7">
    <location>
        <begin position="600"/>
        <end position="730"/>
    </location>
</feature>
<evidence type="ECO:0000256" key="1">
    <source>
        <dbReference type="ARBA" id="ARBA00006756"/>
    </source>
</evidence>
<dbReference type="GO" id="GO:0006887">
    <property type="term" value="P:exocytosis"/>
    <property type="evidence" value="ECO:0007669"/>
    <property type="project" value="UniProtKB-KW"/>
</dbReference>
<evidence type="ECO:0000313" key="8">
    <source>
        <dbReference type="EMBL" id="KAG2446321.1"/>
    </source>
</evidence>
<dbReference type="GO" id="GO:0015031">
    <property type="term" value="P:protein transport"/>
    <property type="evidence" value="ECO:0007669"/>
    <property type="project" value="UniProtKB-KW"/>
</dbReference>
<dbReference type="InterPro" id="IPR004140">
    <property type="entry name" value="Exo70"/>
</dbReference>
<accession>A0A835WF94</accession>